<dbReference type="AlphaFoldDB" id="A0A6H2H8M7"/>
<dbReference type="EMBL" id="CP051461">
    <property type="protein sequence ID" value="QJC56180.1"/>
    <property type="molecule type" value="Genomic_DNA"/>
</dbReference>
<protein>
    <submittedName>
        <fullName evidence="1">Uncharacterized protein</fullName>
    </submittedName>
</protein>
<dbReference type="RefSeq" id="WP_168921926.1">
    <property type="nucleotide sequence ID" value="NZ_CP051461.1"/>
</dbReference>
<accession>A0A6H2H8M7</accession>
<name>A0A6H2H8M7_9BURK</name>
<reference evidence="1 2" key="1">
    <citation type="submission" date="2020-04" db="EMBL/GenBank/DDBJ databases">
        <title>Complete genome of a Psychrophilic, Marine, Gas Vacuolate Bacterium Polaromonas vacuolata KCTC 22033T.</title>
        <authorList>
            <person name="Hwang K."/>
            <person name="Kim K.M."/>
        </authorList>
    </citation>
    <scope>NUCLEOTIDE SEQUENCE [LARGE SCALE GENOMIC DNA]</scope>
    <source>
        <strain evidence="1 2">KCTC 22033</strain>
    </source>
</reference>
<sequence length="199" mass="22557">MSKLVDLLKRTLCEKLNVSANDYNDFHDRPLCQGRKAKESLTVGITTVTNQQHLYVSLFLGQQFNHVSVGTLLCELQIDHKSEELPWNDSFEANARFDILKSVSTRKLNNTGFGGYVSDLSPSHPAHTRGRKILTTAPRPCSAILFHERQYLLVGKKHAFKVMVDLRIPDVFAYLEKVTNDHLAFKPIAHLRAHIHGLN</sequence>
<gene>
    <name evidence="1" type="ORF">HC248_01467</name>
</gene>
<evidence type="ECO:0000313" key="2">
    <source>
        <dbReference type="Proteomes" id="UP000502041"/>
    </source>
</evidence>
<organism evidence="1 2">
    <name type="scientific">Polaromonas vacuolata</name>
    <dbReference type="NCBI Taxonomy" id="37448"/>
    <lineage>
        <taxon>Bacteria</taxon>
        <taxon>Pseudomonadati</taxon>
        <taxon>Pseudomonadota</taxon>
        <taxon>Betaproteobacteria</taxon>
        <taxon>Burkholderiales</taxon>
        <taxon>Comamonadaceae</taxon>
        <taxon>Polaromonas</taxon>
    </lineage>
</organism>
<keyword evidence="2" id="KW-1185">Reference proteome</keyword>
<proteinExistence type="predicted"/>
<dbReference type="KEGG" id="pvac:HC248_01467"/>
<dbReference type="Proteomes" id="UP000502041">
    <property type="component" value="Chromosome"/>
</dbReference>
<evidence type="ECO:0000313" key="1">
    <source>
        <dbReference type="EMBL" id="QJC56180.1"/>
    </source>
</evidence>